<evidence type="ECO:0000256" key="1">
    <source>
        <dbReference type="SAM" id="MobiDB-lite"/>
    </source>
</evidence>
<name>A0A5C4JEF7_9ACTN</name>
<sequence>MSGRTRGRPMVTFAAAIAGVLALTGIGVYAFAEIAGCAAEDRITLDVAVAPEIVPALTAAVRRFDGSTGTCARARLRRAEPSAVSTLLSGRGGGDRPDVWIPDSVLWTAFAEPEEVRPSIANTPVVLATAAPAEPTWNLLLGPAAAAAGGRPESRARGPRPQVPDPSRSAAGLVALLMADRLVADVPDGKAVFTGLVRAIRETAAPTVEEAFATAGAARDGAVVVASEQSVFRHNRANPGVRAYGAVPREGTLSLDYPFMIVTADGDRVTAAEKLERELRGERTRADLSGHGFGIGPAEPSWTPAADDVQRITQAYARLSLPTRLLVLFDISGSMGEEVSPGLNRLQATAQVGQTGLQLLADDSELGVWEFSTDLRGSQNWAERVPIATLGTRVGSVTQRQRILSDLGRLRVKESGDTALYETLLAAFREVKLTYKPEMVNTVLVFTDGRNDHPGGPSFDRTLADLRAGYDATQPVQVILQGFGDDVNVAELTKLAEATHGIVQVARTPAESKRLLLEAMSRRVCTPNC</sequence>
<dbReference type="PROSITE" id="PS50234">
    <property type="entry name" value="VWFA"/>
    <property type="match status" value="1"/>
</dbReference>
<dbReference type="AlphaFoldDB" id="A0A5C4JEF7"/>
<dbReference type="Pfam" id="PF13531">
    <property type="entry name" value="SBP_bac_11"/>
    <property type="match status" value="1"/>
</dbReference>
<comment type="caution">
    <text evidence="3">The sequence shown here is derived from an EMBL/GenBank/DDBJ whole genome shotgun (WGS) entry which is preliminary data.</text>
</comment>
<evidence type="ECO:0000313" key="4">
    <source>
        <dbReference type="Proteomes" id="UP000309174"/>
    </source>
</evidence>
<dbReference type="Proteomes" id="UP000309174">
    <property type="component" value="Unassembled WGS sequence"/>
</dbReference>
<evidence type="ECO:0000259" key="2">
    <source>
        <dbReference type="PROSITE" id="PS50234"/>
    </source>
</evidence>
<evidence type="ECO:0000313" key="3">
    <source>
        <dbReference type="EMBL" id="TMR02428.1"/>
    </source>
</evidence>
<feature type="domain" description="VWFA" evidence="2">
    <location>
        <begin position="324"/>
        <end position="524"/>
    </location>
</feature>
<dbReference type="Gene3D" id="3.40.50.410">
    <property type="entry name" value="von Willebrand factor, type A domain"/>
    <property type="match status" value="1"/>
</dbReference>
<dbReference type="InterPro" id="IPR002035">
    <property type="entry name" value="VWF_A"/>
</dbReference>
<dbReference type="EMBL" id="VCKW01000050">
    <property type="protein sequence ID" value="TMR02428.1"/>
    <property type="molecule type" value="Genomic_DNA"/>
</dbReference>
<dbReference type="RefSeq" id="WP_138645255.1">
    <property type="nucleotide sequence ID" value="NZ_VCKW01000050.1"/>
</dbReference>
<protein>
    <submittedName>
        <fullName evidence="3">VWA domain-containing protein</fullName>
    </submittedName>
</protein>
<gene>
    <name evidence="3" type="ORF">ETD83_12455</name>
</gene>
<accession>A0A5C4JEF7</accession>
<proteinExistence type="predicted"/>
<reference evidence="3 4" key="1">
    <citation type="submission" date="2019-05" db="EMBL/GenBank/DDBJ databases">
        <title>Draft genome sequence of Actinomadura sp. 14C53.</title>
        <authorList>
            <person name="Saricaoglu S."/>
            <person name="Isik K."/>
        </authorList>
    </citation>
    <scope>NUCLEOTIDE SEQUENCE [LARGE SCALE GENOMIC DNA]</scope>
    <source>
        <strain evidence="3 4">14C53</strain>
    </source>
</reference>
<dbReference type="SUPFAM" id="SSF53300">
    <property type="entry name" value="vWA-like"/>
    <property type="match status" value="1"/>
</dbReference>
<organism evidence="3 4">
    <name type="scientific">Actinomadura soli</name>
    <dbReference type="NCBI Taxonomy" id="2508997"/>
    <lineage>
        <taxon>Bacteria</taxon>
        <taxon>Bacillati</taxon>
        <taxon>Actinomycetota</taxon>
        <taxon>Actinomycetes</taxon>
        <taxon>Streptosporangiales</taxon>
        <taxon>Thermomonosporaceae</taxon>
        <taxon>Actinomadura</taxon>
    </lineage>
</organism>
<dbReference type="SMART" id="SM00327">
    <property type="entry name" value="VWA"/>
    <property type="match status" value="1"/>
</dbReference>
<feature type="region of interest" description="Disordered" evidence="1">
    <location>
        <begin position="148"/>
        <end position="167"/>
    </location>
</feature>
<dbReference type="InterPro" id="IPR036465">
    <property type="entry name" value="vWFA_dom_sf"/>
</dbReference>
<keyword evidence="4" id="KW-1185">Reference proteome</keyword>
<dbReference type="OrthoDB" id="5621159at2"/>